<feature type="domain" description="Cobalamin-independent methionine synthase MetE C-terminal/archaeal" evidence="2">
    <location>
        <begin position="102"/>
        <end position="327"/>
    </location>
</feature>
<comment type="caution">
    <text evidence="3">The sequence shown here is derived from an EMBL/GenBank/DDBJ whole genome shotgun (WGS) entry which is preliminary data.</text>
</comment>
<feature type="region of interest" description="Disordered" evidence="1">
    <location>
        <begin position="1"/>
        <end position="22"/>
    </location>
</feature>
<evidence type="ECO:0000313" key="4">
    <source>
        <dbReference type="Proteomes" id="UP000281955"/>
    </source>
</evidence>
<dbReference type="InterPro" id="IPR038071">
    <property type="entry name" value="UROD/MetE-like_sf"/>
</dbReference>
<evidence type="ECO:0000256" key="1">
    <source>
        <dbReference type="SAM" id="MobiDB-lite"/>
    </source>
</evidence>
<accession>A0A420XLJ8</accession>
<dbReference type="GO" id="GO:0009086">
    <property type="term" value="P:methionine biosynthetic process"/>
    <property type="evidence" value="ECO:0007669"/>
    <property type="project" value="InterPro"/>
</dbReference>
<dbReference type="CDD" id="cd03310">
    <property type="entry name" value="CIMS_like"/>
    <property type="match status" value="1"/>
</dbReference>
<keyword evidence="4" id="KW-1185">Reference proteome</keyword>
<dbReference type="GO" id="GO:0008270">
    <property type="term" value="F:zinc ion binding"/>
    <property type="evidence" value="ECO:0007669"/>
    <property type="project" value="InterPro"/>
</dbReference>
<name>A0A420XLJ8_9ACTN</name>
<dbReference type="RefSeq" id="WP_231121878.1">
    <property type="nucleotide sequence ID" value="NZ_RBWV01000014.1"/>
</dbReference>
<protein>
    <submittedName>
        <fullName evidence="3">Cobalamin-independent methionine synthase catalytic subunit</fullName>
    </submittedName>
</protein>
<dbReference type="Gene3D" id="3.20.20.210">
    <property type="match status" value="1"/>
</dbReference>
<dbReference type="InParanoid" id="A0A420XLJ8"/>
<dbReference type="InterPro" id="IPR002629">
    <property type="entry name" value="Met_Synth_C/arc"/>
</dbReference>
<gene>
    <name evidence="3" type="ORF">CLV35_3089</name>
</gene>
<dbReference type="Proteomes" id="UP000281955">
    <property type="component" value="Unassembled WGS sequence"/>
</dbReference>
<reference evidence="3 4" key="1">
    <citation type="submission" date="2018-10" db="EMBL/GenBank/DDBJ databases">
        <title>Genomic Encyclopedia of Archaeal and Bacterial Type Strains, Phase II (KMG-II): from individual species to whole genera.</title>
        <authorList>
            <person name="Goeker M."/>
        </authorList>
    </citation>
    <scope>NUCLEOTIDE SEQUENCE [LARGE SCALE GENOMIC DNA]</scope>
    <source>
        <strain evidence="3 4">RP-AC37</strain>
    </source>
</reference>
<organism evidence="3 4">
    <name type="scientific">Motilibacter peucedani</name>
    <dbReference type="NCBI Taxonomy" id="598650"/>
    <lineage>
        <taxon>Bacteria</taxon>
        <taxon>Bacillati</taxon>
        <taxon>Actinomycetota</taxon>
        <taxon>Actinomycetes</taxon>
        <taxon>Motilibacterales</taxon>
        <taxon>Motilibacteraceae</taxon>
        <taxon>Motilibacter</taxon>
    </lineage>
</organism>
<evidence type="ECO:0000259" key="2">
    <source>
        <dbReference type="Pfam" id="PF01717"/>
    </source>
</evidence>
<sequence>MESPERPDLALPPGSATGVGSVPGTAPLEAVKAVFGLLPDLPFLPELPARGPGADMVGRAVSLLADLHGDVQPSGWRLTPGPGRDERLGVAWLGEDLDALEEVAGAHEGAVKLQVTGPVTLAATVELFRGGLAARDPGARRDLTESLAEGVAAHVAEVRRRLPAARVVLQLDEPALPTALLGRLPTASGFGALRALEESEAQSSLEAVVAAAGVPVVLHCCAASPPVALFRRAGAWGVSLDASLLTERDDEVLGEAVDAGVQLLLGLVPSMDSTLSDVAATVAPVRRLWRRLGFAPGLLATAVTVTPTCGLAGASAGYARLALERCAAAGRALVDDPEG</sequence>
<dbReference type="EMBL" id="RBWV01000014">
    <property type="protein sequence ID" value="RKS71293.1"/>
    <property type="molecule type" value="Genomic_DNA"/>
</dbReference>
<dbReference type="AlphaFoldDB" id="A0A420XLJ8"/>
<proteinExistence type="predicted"/>
<dbReference type="SUPFAM" id="SSF51726">
    <property type="entry name" value="UROD/MetE-like"/>
    <property type="match status" value="1"/>
</dbReference>
<dbReference type="GO" id="GO:0003871">
    <property type="term" value="F:5-methyltetrahydropteroyltriglutamate-homocysteine S-methyltransferase activity"/>
    <property type="evidence" value="ECO:0007669"/>
    <property type="project" value="InterPro"/>
</dbReference>
<evidence type="ECO:0000313" key="3">
    <source>
        <dbReference type="EMBL" id="RKS71293.1"/>
    </source>
</evidence>
<dbReference type="Pfam" id="PF01717">
    <property type="entry name" value="Meth_synt_2"/>
    <property type="match status" value="1"/>
</dbReference>